<evidence type="ECO:0000256" key="1">
    <source>
        <dbReference type="SAM" id="MobiDB-lite"/>
    </source>
</evidence>
<comment type="caution">
    <text evidence="2">The sequence shown here is derived from an EMBL/GenBank/DDBJ whole genome shotgun (WGS) entry which is preliminary data.</text>
</comment>
<feature type="compositionally biased region" description="Polar residues" evidence="1">
    <location>
        <begin position="63"/>
        <end position="83"/>
    </location>
</feature>
<evidence type="ECO:0000313" key="3">
    <source>
        <dbReference type="Proteomes" id="UP000729402"/>
    </source>
</evidence>
<proteinExistence type="predicted"/>
<reference evidence="2" key="2">
    <citation type="submission" date="2021-02" db="EMBL/GenBank/DDBJ databases">
        <authorList>
            <person name="Kimball J.A."/>
            <person name="Haas M.W."/>
            <person name="Macchietto M."/>
            <person name="Kono T."/>
            <person name="Duquette J."/>
            <person name="Shao M."/>
        </authorList>
    </citation>
    <scope>NUCLEOTIDE SEQUENCE</scope>
    <source>
        <tissue evidence="2">Fresh leaf tissue</tissue>
    </source>
</reference>
<dbReference type="Proteomes" id="UP000729402">
    <property type="component" value="Unassembled WGS sequence"/>
</dbReference>
<dbReference type="EMBL" id="JAAALK010000287">
    <property type="protein sequence ID" value="KAG8056236.1"/>
    <property type="molecule type" value="Genomic_DNA"/>
</dbReference>
<reference evidence="2" key="1">
    <citation type="journal article" date="2021" name="bioRxiv">
        <title>Whole Genome Assembly and Annotation of Northern Wild Rice, Zizania palustris L., Supports a Whole Genome Duplication in the Zizania Genus.</title>
        <authorList>
            <person name="Haas M."/>
            <person name="Kono T."/>
            <person name="Macchietto M."/>
            <person name="Millas R."/>
            <person name="McGilp L."/>
            <person name="Shao M."/>
            <person name="Duquette J."/>
            <person name="Hirsch C.N."/>
            <person name="Kimball J."/>
        </authorList>
    </citation>
    <scope>NUCLEOTIDE SEQUENCE</scope>
    <source>
        <tissue evidence="2">Fresh leaf tissue</tissue>
    </source>
</reference>
<organism evidence="2 3">
    <name type="scientific">Zizania palustris</name>
    <name type="common">Northern wild rice</name>
    <dbReference type="NCBI Taxonomy" id="103762"/>
    <lineage>
        <taxon>Eukaryota</taxon>
        <taxon>Viridiplantae</taxon>
        <taxon>Streptophyta</taxon>
        <taxon>Embryophyta</taxon>
        <taxon>Tracheophyta</taxon>
        <taxon>Spermatophyta</taxon>
        <taxon>Magnoliopsida</taxon>
        <taxon>Liliopsida</taxon>
        <taxon>Poales</taxon>
        <taxon>Poaceae</taxon>
        <taxon>BOP clade</taxon>
        <taxon>Oryzoideae</taxon>
        <taxon>Oryzeae</taxon>
        <taxon>Zizaniinae</taxon>
        <taxon>Zizania</taxon>
    </lineage>
</organism>
<keyword evidence="3" id="KW-1185">Reference proteome</keyword>
<evidence type="ECO:0000313" key="2">
    <source>
        <dbReference type="EMBL" id="KAG8056236.1"/>
    </source>
</evidence>
<name>A0A8J5VE29_ZIZPA</name>
<feature type="region of interest" description="Disordered" evidence="1">
    <location>
        <begin position="63"/>
        <end position="101"/>
    </location>
</feature>
<dbReference type="AlphaFoldDB" id="A0A8J5VE29"/>
<gene>
    <name evidence="2" type="ORF">GUJ93_ZPchr0002g23975</name>
</gene>
<sequence>MEDRVMEVMTALMAKVEGMEAGQQQLAAQMEHVQTKVDLTMASLGRVQQDQEVLTVALKHATTTGTISPEISGTTPNDPSSSGGVPADTLGVDRGAPEDSG</sequence>
<protein>
    <submittedName>
        <fullName evidence="2">Uncharacterized protein</fullName>
    </submittedName>
</protein>
<accession>A0A8J5VE29</accession>